<sequence length="740" mass="81097">MGARSLLPNGAIDTSRYGCRQSEIAPRRKIEGNASPKSVIADVRFISPASSSSSIMDCRPQSDATSVKLPQPRLDRGYAILERERSDGETLLESTRNFNKVCAISGSLEPLLETQPLALKATRANISTGEENSHNKPCQTVASLPAVVDKYQIQRNKGPHQAVTSSDLATVHDATSIPAADNQITSESSRSSFRNAILPQNLSVPRICHEKNRERLTARGHVDHPGTPARVFSGCQSQSGSPLGNLISFESPGVEMGIVSYSAASLVEHSSRGKSFQHRLLSSPLHGGVCPRPPPSKWDDAEKWISSRSNHELASPQPLLHRPTQALSSGRRHFNGGHCLRPHVGPDSLEVLATTSERNPSSPTLKNTNTNAGSLTRCDLQKRRSKTLSFGDLSKRVFDISRSDEYQMTSCLPKSNEHAEDVEVSSKNGVRSHETQSDGVAELNRRHRSPNQTASAQSRECVISESLRQDKSKMLEAAKCSDNSADVEILKHTLTESMEGLGSHQLGTPIAADVFTTSGGSWKFVGRTSSTRSQKSSTCTTSACATSPSRHNTPARPGRRPASFGSTSAGLGVLELRTCHLAKLELCKLGGKDRNVIVWSTQQEEDVECSVSLRDNDSGVLDREFDIDFAAAQEESAKQTKKIELFDKEEARIKAWEELQMAKAEAEMQKLEMKLEKMRIRAHEKMSNRIALARKKAEQMRASAHEKGSNLSTLQQVEQIRDVDHFSSKPKPPFKNCFKA</sequence>
<dbReference type="GeneID" id="112292740"/>
<protein>
    <recommendedName>
        <fullName evidence="3">Remorin C-terminal domain-containing protein</fullName>
    </recommendedName>
</protein>
<dbReference type="PANTHER" id="PTHR31471">
    <property type="entry name" value="OS02G0116800 PROTEIN"/>
    <property type="match status" value="1"/>
</dbReference>
<reference evidence="4 6" key="2">
    <citation type="journal article" date="2018" name="Plant J.">
        <title>The Physcomitrella patens chromosome-scale assembly reveals moss genome structure and evolution.</title>
        <authorList>
            <person name="Lang D."/>
            <person name="Ullrich K.K."/>
            <person name="Murat F."/>
            <person name="Fuchs J."/>
            <person name="Jenkins J."/>
            <person name="Haas F.B."/>
            <person name="Piednoel M."/>
            <person name="Gundlach H."/>
            <person name="Van Bel M."/>
            <person name="Meyberg R."/>
            <person name="Vives C."/>
            <person name="Morata J."/>
            <person name="Symeonidi A."/>
            <person name="Hiss M."/>
            <person name="Muchero W."/>
            <person name="Kamisugi Y."/>
            <person name="Saleh O."/>
            <person name="Blanc G."/>
            <person name="Decker E.L."/>
            <person name="van Gessel N."/>
            <person name="Grimwood J."/>
            <person name="Hayes R.D."/>
            <person name="Graham S.W."/>
            <person name="Gunter L.E."/>
            <person name="McDaniel S.F."/>
            <person name="Hoernstein S.N.W."/>
            <person name="Larsson A."/>
            <person name="Li F.W."/>
            <person name="Perroud P.F."/>
            <person name="Phillips J."/>
            <person name="Ranjan P."/>
            <person name="Rokshar D.S."/>
            <person name="Rothfels C.J."/>
            <person name="Schneider L."/>
            <person name="Shu S."/>
            <person name="Stevenson D.W."/>
            <person name="Thummler F."/>
            <person name="Tillich M."/>
            <person name="Villarreal Aguilar J.C."/>
            <person name="Widiez T."/>
            <person name="Wong G.K."/>
            <person name="Wymore A."/>
            <person name="Zhang Y."/>
            <person name="Zimmer A.D."/>
            <person name="Quatrano R.S."/>
            <person name="Mayer K.F.X."/>
            <person name="Goodstein D."/>
            <person name="Casacuberta J.M."/>
            <person name="Vandepoele K."/>
            <person name="Reski R."/>
            <person name="Cuming A.C."/>
            <person name="Tuskan G.A."/>
            <person name="Maumus F."/>
            <person name="Salse J."/>
            <person name="Schmutz J."/>
            <person name="Rensing S.A."/>
        </authorList>
    </citation>
    <scope>NUCLEOTIDE SEQUENCE [LARGE SCALE GENOMIC DNA]</scope>
    <source>
        <strain evidence="5 6">cv. Gransden 2004</strain>
    </source>
</reference>
<gene>
    <name evidence="5" type="primary">LOC112292740</name>
    <name evidence="4" type="ORF">PHYPA_019277</name>
</gene>
<evidence type="ECO:0000313" key="4">
    <source>
        <dbReference type="EMBL" id="PNR38999.1"/>
    </source>
</evidence>
<dbReference type="EnsemblPlants" id="Pp3c15_4070V3.1">
    <property type="protein sequence ID" value="Pp3c15_4070V3.1"/>
    <property type="gene ID" value="Pp3c15_4070"/>
</dbReference>
<feature type="compositionally biased region" description="Basic and acidic residues" evidence="2">
    <location>
        <begin position="695"/>
        <end position="708"/>
    </location>
</feature>
<dbReference type="Pfam" id="PF03763">
    <property type="entry name" value="Remorin_C"/>
    <property type="match status" value="1"/>
</dbReference>
<feature type="compositionally biased region" description="Polar residues" evidence="2">
    <location>
        <begin position="355"/>
        <end position="374"/>
    </location>
</feature>
<dbReference type="KEGG" id="ppp:112292740"/>
<dbReference type="Gramene" id="Pp3c15_4070V3.1">
    <property type="protein sequence ID" value="Pp3c15_4070V3.1"/>
    <property type="gene ID" value="Pp3c15_4070"/>
</dbReference>
<evidence type="ECO:0000256" key="2">
    <source>
        <dbReference type="SAM" id="MobiDB-lite"/>
    </source>
</evidence>
<organism evidence="4">
    <name type="scientific">Physcomitrium patens</name>
    <name type="common">Spreading-leaved earth moss</name>
    <name type="synonym">Physcomitrella patens</name>
    <dbReference type="NCBI Taxonomy" id="3218"/>
    <lineage>
        <taxon>Eukaryota</taxon>
        <taxon>Viridiplantae</taxon>
        <taxon>Streptophyta</taxon>
        <taxon>Embryophyta</taxon>
        <taxon>Bryophyta</taxon>
        <taxon>Bryophytina</taxon>
        <taxon>Bryopsida</taxon>
        <taxon>Funariidae</taxon>
        <taxon>Funariales</taxon>
        <taxon>Funariaceae</taxon>
        <taxon>Physcomitrium</taxon>
    </lineage>
</organism>
<dbReference type="AlphaFoldDB" id="A0A2K1JBU1"/>
<evidence type="ECO:0000259" key="3">
    <source>
        <dbReference type="Pfam" id="PF03763"/>
    </source>
</evidence>
<reference evidence="4 6" key="1">
    <citation type="journal article" date="2008" name="Science">
        <title>The Physcomitrella genome reveals evolutionary insights into the conquest of land by plants.</title>
        <authorList>
            <person name="Rensing S."/>
            <person name="Lang D."/>
            <person name="Zimmer A."/>
            <person name="Terry A."/>
            <person name="Salamov A."/>
            <person name="Shapiro H."/>
            <person name="Nishiyama T."/>
            <person name="Perroud P.-F."/>
            <person name="Lindquist E."/>
            <person name="Kamisugi Y."/>
            <person name="Tanahashi T."/>
            <person name="Sakakibara K."/>
            <person name="Fujita T."/>
            <person name="Oishi K."/>
            <person name="Shin-I T."/>
            <person name="Kuroki Y."/>
            <person name="Toyoda A."/>
            <person name="Suzuki Y."/>
            <person name="Hashimoto A."/>
            <person name="Yamaguchi K."/>
            <person name="Sugano A."/>
            <person name="Kohara Y."/>
            <person name="Fujiyama A."/>
            <person name="Anterola A."/>
            <person name="Aoki S."/>
            <person name="Ashton N."/>
            <person name="Barbazuk W.B."/>
            <person name="Barker E."/>
            <person name="Bennetzen J."/>
            <person name="Bezanilla M."/>
            <person name="Blankenship R."/>
            <person name="Cho S.H."/>
            <person name="Dutcher S."/>
            <person name="Estelle M."/>
            <person name="Fawcett J.A."/>
            <person name="Gundlach H."/>
            <person name="Hanada K."/>
            <person name="Heyl A."/>
            <person name="Hicks K.A."/>
            <person name="Hugh J."/>
            <person name="Lohr M."/>
            <person name="Mayer K."/>
            <person name="Melkozernov A."/>
            <person name="Murata T."/>
            <person name="Nelson D."/>
            <person name="Pils B."/>
            <person name="Prigge M."/>
            <person name="Reiss B."/>
            <person name="Renner T."/>
            <person name="Rombauts S."/>
            <person name="Rushton P."/>
            <person name="Sanderfoot A."/>
            <person name="Schween G."/>
            <person name="Shiu S.-H."/>
            <person name="Stueber K."/>
            <person name="Theodoulou F.L."/>
            <person name="Tu H."/>
            <person name="Van de Peer Y."/>
            <person name="Verrier P.J."/>
            <person name="Waters E."/>
            <person name="Wood A."/>
            <person name="Yang L."/>
            <person name="Cove D."/>
            <person name="Cuming A."/>
            <person name="Hasebe M."/>
            <person name="Lucas S."/>
            <person name="Mishler D.B."/>
            <person name="Reski R."/>
            <person name="Grigoriev I."/>
            <person name="Quatrano R.S."/>
            <person name="Boore J.L."/>
        </authorList>
    </citation>
    <scope>NUCLEOTIDE SEQUENCE [LARGE SCALE GENOMIC DNA]</scope>
    <source>
        <strain evidence="5 6">cv. Gransden 2004</strain>
    </source>
</reference>
<dbReference type="RefSeq" id="XP_024397302.1">
    <property type="nucleotide sequence ID" value="XM_024541534.2"/>
</dbReference>
<comment type="similarity">
    <text evidence="1">Belongs to the remorin family.</text>
</comment>
<dbReference type="PANTHER" id="PTHR31471:SF52">
    <property type="entry name" value="F12A21.28"/>
    <property type="match status" value="1"/>
</dbReference>
<accession>A0A2K1JBU1</accession>
<keyword evidence="6" id="KW-1185">Reference proteome</keyword>
<feature type="domain" description="Remorin C-terminal" evidence="3">
    <location>
        <begin position="635"/>
        <end position="721"/>
    </location>
</feature>
<dbReference type="InterPro" id="IPR005516">
    <property type="entry name" value="Remorin_C"/>
</dbReference>
<dbReference type="Gramene" id="Pp3c15_4070V3.4">
    <property type="protein sequence ID" value="Pp3c15_4070V3.4"/>
    <property type="gene ID" value="Pp3c15_4070"/>
</dbReference>
<reference evidence="5" key="3">
    <citation type="submission" date="2020-12" db="UniProtKB">
        <authorList>
            <consortium name="EnsemblPlants"/>
        </authorList>
    </citation>
    <scope>IDENTIFICATION</scope>
</reference>
<feature type="region of interest" description="Disordered" evidence="2">
    <location>
        <begin position="355"/>
        <end position="378"/>
    </location>
</feature>
<proteinExistence type="inferred from homology"/>
<feature type="region of interest" description="Disordered" evidence="2">
    <location>
        <begin position="535"/>
        <end position="564"/>
    </location>
</feature>
<dbReference type="PaxDb" id="3218-PP1S83_64V6.1"/>
<evidence type="ECO:0000313" key="5">
    <source>
        <dbReference type="EnsemblPlants" id="Pp3c15_4070V3.1"/>
    </source>
</evidence>
<evidence type="ECO:0000256" key="1">
    <source>
        <dbReference type="ARBA" id="ARBA00005711"/>
    </source>
</evidence>
<dbReference type="EMBL" id="ABEU02000015">
    <property type="protein sequence ID" value="PNR38999.1"/>
    <property type="molecule type" value="Genomic_DNA"/>
</dbReference>
<feature type="region of interest" description="Disordered" evidence="2">
    <location>
        <begin position="695"/>
        <end position="716"/>
    </location>
</feature>
<name>A0A2K1JBU1_PHYPA</name>
<dbReference type="FunCoup" id="A0A2K1JBU1">
    <property type="interactions" value="1137"/>
</dbReference>
<feature type="region of interest" description="Disordered" evidence="2">
    <location>
        <begin position="411"/>
        <end position="461"/>
    </location>
</feature>
<dbReference type="Proteomes" id="UP000006727">
    <property type="component" value="Chromosome 15"/>
</dbReference>
<feature type="compositionally biased region" description="Low complexity" evidence="2">
    <location>
        <begin position="535"/>
        <end position="547"/>
    </location>
</feature>
<evidence type="ECO:0000313" key="6">
    <source>
        <dbReference type="Proteomes" id="UP000006727"/>
    </source>
</evidence>
<dbReference type="OrthoDB" id="648416at2759"/>
<dbReference type="EnsemblPlants" id="Pp3c15_4070V3.4">
    <property type="protein sequence ID" value="Pp3c15_4070V3.4"/>
    <property type="gene ID" value="Pp3c15_4070"/>
</dbReference>